<dbReference type="AlphaFoldDB" id="A0A3R7MN82"/>
<proteinExistence type="predicted"/>
<comment type="caution">
    <text evidence="2">The sequence shown here is derived from an EMBL/GenBank/DDBJ whole genome shotgun (WGS) entry which is preliminary data.</text>
</comment>
<keyword evidence="3" id="KW-1185">Reference proteome</keyword>
<reference evidence="2 3" key="1">
    <citation type="submission" date="2018-04" db="EMBL/GenBank/DDBJ databases">
        <authorList>
            <person name="Zhang X."/>
            <person name="Yuan J."/>
            <person name="Li F."/>
            <person name="Xiang J."/>
        </authorList>
    </citation>
    <scope>NUCLEOTIDE SEQUENCE [LARGE SCALE GENOMIC DNA]</scope>
    <source>
        <tissue evidence="2">Muscle</tissue>
    </source>
</reference>
<feature type="compositionally biased region" description="Polar residues" evidence="1">
    <location>
        <begin position="7"/>
        <end position="19"/>
    </location>
</feature>
<accession>A0A3R7MN82</accession>
<gene>
    <name evidence="2" type="ORF">C7M84_025321</name>
</gene>
<evidence type="ECO:0000313" key="3">
    <source>
        <dbReference type="Proteomes" id="UP000283509"/>
    </source>
</evidence>
<name>A0A3R7MN82_PENVA</name>
<protein>
    <submittedName>
        <fullName evidence="2">Uncharacterized protein</fullName>
    </submittedName>
</protein>
<reference evidence="2 3" key="2">
    <citation type="submission" date="2019-01" db="EMBL/GenBank/DDBJ databases">
        <title>The decoding of complex shrimp genome reveals the adaptation for benthos swimmer, frequently molting mechanism and breeding impact on genome.</title>
        <authorList>
            <person name="Sun Y."/>
            <person name="Gao Y."/>
            <person name="Yu Y."/>
        </authorList>
    </citation>
    <scope>NUCLEOTIDE SEQUENCE [LARGE SCALE GENOMIC DNA]</scope>
    <source>
        <tissue evidence="2">Muscle</tissue>
    </source>
</reference>
<dbReference type="EMBL" id="QCYY01000962">
    <property type="protein sequence ID" value="ROT81517.1"/>
    <property type="molecule type" value="Genomic_DNA"/>
</dbReference>
<evidence type="ECO:0000256" key="1">
    <source>
        <dbReference type="SAM" id="MobiDB-lite"/>
    </source>
</evidence>
<feature type="region of interest" description="Disordered" evidence="1">
    <location>
        <begin position="1"/>
        <end position="20"/>
    </location>
</feature>
<evidence type="ECO:0000313" key="2">
    <source>
        <dbReference type="EMBL" id="ROT81517.1"/>
    </source>
</evidence>
<dbReference type="Proteomes" id="UP000283509">
    <property type="component" value="Unassembled WGS sequence"/>
</dbReference>
<sequence>MTRKHPTSYSENVKPSPSAFQHGLRKHLRQASIVASSHTQFLPQTRKHSTPFTHASIVPPSDTQAPHLLLRKYETVTLCLPAWPPKASSSDIMASKSIFVRLWLAVSLSAWVVPRATPSPMQLSLTIAHPSGKNETMPFDIEEEQLITYDLTGKDLENTLIFADEQGMVHEAVVKGRHIPFTMNVEYEVHDIYNLKTEDEKDWVVSRANFTDVTIEDFRDDPSLKPNKVPHLDWTPLPSRPPQIQVLFRSPSRLLP</sequence>
<organism evidence="2 3">
    <name type="scientific">Penaeus vannamei</name>
    <name type="common">Whiteleg shrimp</name>
    <name type="synonym">Litopenaeus vannamei</name>
    <dbReference type="NCBI Taxonomy" id="6689"/>
    <lineage>
        <taxon>Eukaryota</taxon>
        <taxon>Metazoa</taxon>
        <taxon>Ecdysozoa</taxon>
        <taxon>Arthropoda</taxon>
        <taxon>Crustacea</taxon>
        <taxon>Multicrustacea</taxon>
        <taxon>Malacostraca</taxon>
        <taxon>Eumalacostraca</taxon>
        <taxon>Eucarida</taxon>
        <taxon>Decapoda</taxon>
        <taxon>Dendrobranchiata</taxon>
        <taxon>Penaeoidea</taxon>
        <taxon>Penaeidae</taxon>
        <taxon>Penaeus</taxon>
    </lineage>
</organism>